<name>A0A915ITT6_ROMCU</name>
<evidence type="ECO:0000256" key="1">
    <source>
        <dbReference type="SAM" id="Phobius"/>
    </source>
</evidence>
<keyword evidence="1" id="KW-0472">Membrane</keyword>
<organism evidence="2 3">
    <name type="scientific">Romanomermis culicivorax</name>
    <name type="common">Nematode worm</name>
    <dbReference type="NCBI Taxonomy" id="13658"/>
    <lineage>
        <taxon>Eukaryota</taxon>
        <taxon>Metazoa</taxon>
        <taxon>Ecdysozoa</taxon>
        <taxon>Nematoda</taxon>
        <taxon>Enoplea</taxon>
        <taxon>Dorylaimia</taxon>
        <taxon>Mermithida</taxon>
        <taxon>Mermithoidea</taxon>
        <taxon>Mermithidae</taxon>
        <taxon>Romanomermis</taxon>
    </lineage>
</organism>
<evidence type="ECO:0000313" key="2">
    <source>
        <dbReference type="Proteomes" id="UP000887565"/>
    </source>
</evidence>
<sequence length="171" mass="19355">MLAYAALEAFYRILLFLTFGHYGFVAAVYNAPTLFPQDSLEAAEIDHLAETLIAAFHKVALMDVLPINAVDKIYPTISQIALPGIILLQVDGNWFPRLTTCLPLAALLASPCSTAEFAYVNDLLMHHAQTFYPAMRTMFYNCMWYHADPNTRTRLTDWMNRILEKEPSFSS</sequence>
<feature type="transmembrane region" description="Helical" evidence="1">
    <location>
        <begin position="9"/>
        <end position="29"/>
    </location>
</feature>
<protein>
    <submittedName>
        <fullName evidence="3">Uncharacterized protein</fullName>
    </submittedName>
</protein>
<accession>A0A915ITT6</accession>
<keyword evidence="1" id="KW-0812">Transmembrane</keyword>
<evidence type="ECO:0000313" key="3">
    <source>
        <dbReference type="WBParaSite" id="nRc.2.0.1.t17453-RA"/>
    </source>
</evidence>
<dbReference type="AlphaFoldDB" id="A0A915ITT6"/>
<proteinExistence type="predicted"/>
<keyword evidence="1" id="KW-1133">Transmembrane helix</keyword>
<keyword evidence="2" id="KW-1185">Reference proteome</keyword>
<dbReference type="WBParaSite" id="nRc.2.0.1.t17453-RA">
    <property type="protein sequence ID" value="nRc.2.0.1.t17453-RA"/>
    <property type="gene ID" value="nRc.2.0.1.g17453"/>
</dbReference>
<dbReference type="Proteomes" id="UP000887565">
    <property type="component" value="Unplaced"/>
</dbReference>
<reference evidence="3" key="1">
    <citation type="submission" date="2022-11" db="UniProtKB">
        <authorList>
            <consortium name="WormBaseParasite"/>
        </authorList>
    </citation>
    <scope>IDENTIFICATION</scope>
</reference>